<dbReference type="GO" id="GO:0090313">
    <property type="term" value="P:regulation of protein targeting to membrane"/>
    <property type="evidence" value="ECO:0007669"/>
    <property type="project" value="TreeGrafter"/>
</dbReference>
<dbReference type="PANTHER" id="PTHR30441">
    <property type="entry name" value="DUF748 DOMAIN-CONTAINING PROTEIN"/>
    <property type="match status" value="1"/>
</dbReference>
<evidence type="ECO:0000256" key="1">
    <source>
        <dbReference type="SAM" id="Phobius"/>
    </source>
</evidence>
<dbReference type="EMBL" id="AP019536">
    <property type="protein sequence ID" value="BBI98711.1"/>
    <property type="molecule type" value="Genomic_DNA"/>
</dbReference>
<reference evidence="3 4" key="1">
    <citation type="submission" date="2019-03" db="EMBL/GenBank/DDBJ databases">
        <title>Complete genome sequence of Ferrigenium kumadai strain An22, a microaerophilic iron-oxidizing bacterium isolated from a paddy field soil.</title>
        <authorList>
            <person name="Watanabe T."/>
            <person name="Asakawa S."/>
        </authorList>
    </citation>
    <scope>NUCLEOTIDE SEQUENCE [LARGE SCALE GENOMIC DNA]</scope>
    <source>
        <strain evidence="3 4">An22</strain>
    </source>
</reference>
<gene>
    <name evidence="3" type="ORF">FGKAn22_04040</name>
</gene>
<feature type="domain" description="AsmA" evidence="2">
    <location>
        <begin position="1"/>
        <end position="640"/>
    </location>
</feature>
<organism evidence="3 4">
    <name type="scientific">Ferrigenium kumadai</name>
    <dbReference type="NCBI Taxonomy" id="1682490"/>
    <lineage>
        <taxon>Bacteria</taxon>
        <taxon>Pseudomonadati</taxon>
        <taxon>Pseudomonadota</taxon>
        <taxon>Betaproteobacteria</taxon>
        <taxon>Nitrosomonadales</taxon>
        <taxon>Gallionellaceae</taxon>
        <taxon>Ferrigenium</taxon>
    </lineage>
</organism>
<dbReference type="InterPro" id="IPR007844">
    <property type="entry name" value="AsmA"/>
</dbReference>
<evidence type="ECO:0000313" key="3">
    <source>
        <dbReference type="EMBL" id="BBI98711.1"/>
    </source>
</evidence>
<feature type="transmembrane region" description="Helical" evidence="1">
    <location>
        <begin position="7"/>
        <end position="28"/>
    </location>
</feature>
<dbReference type="InterPro" id="IPR052894">
    <property type="entry name" value="AsmA-related"/>
</dbReference>
<evidence type="ECO:0000259" key="2">
    <source>
        <dbReference type="Pfam" id="PF05170"/>
    </source>
</evidence>
<dbReference type="PANTHER" id="PTHR30441:SF4">
    <property type="entry name" value="PROTEIN ASMA"/>
    <property type="match status" value="1"/>
</dbReference>
<dbReference type="GO" id="GO:0005886">
    <property type="term" value="C:plasma membrane"/>
    <property type="evidence" value="ECO:0007669"/>
    <property type="project" value="TreeGrafter"/>
</dbReference>
<keyword evidence="1" id="KW-1133">Transmembrane helix</keyword>
<dbReference type="Pfam" id="PF05170">
    <property type="entry name" value="AsmA"/>
    <property type="match status" value="1"/>
</dbReference>
<dbReference type="KEGG" id="fku:FGKAn22_04040"/>
<keyword evidence="4" id="KW-1185">Reference proteome</keyword>
<evidence type="ECO:0000313" key="4">
    <source>
        <dbReference type="Proteomes" id="UP001319121"/>
    </source>
</evidence>
<dbReference type="Proteomes" id="UP001319121">
    <property type="component" value="Chromosome"/>
</dbReference>
<proteinExistence type="predicted"/>
<keyword evidence="1" id="KW-0812">Transmembrane</keyword>
<dbReference type="AlphaFoldDB" id="A0AAN1SY53"/>
<accession>A0AAN1SY53</accession>
<keyword evidence="1" id="KW-0472">Membrane</keyword>
<dbReference type="RefSeq" id="WP_212786328.1">
    <property type="nucleotide sequence ID" value="NZ_AP019536.1"/>
</dbReference>
<sequence>MNKILKYTLIGTGSVVGVAVAGAAYLAATFNPNDYKDRIIQTVKESKQRDLRLDGDITLSFFPSIGANLGKVSLSEYKSDHQFAAVESARVSLALMPLLSKKVVVDEVAVSGLQATLVKHKDGTTNIDDLLGKNEKKTEEKQQVEFDIASVSIEKTALTYRDEGTGAQYAIKDLNLHTGRIANGVPGKVDLAATVQANQPKLDINTQLKTTLTFDLDKQQYRVEGLDLQANGVALDIANLKLQASGDANADMTTQEFGAQKFALKASGVKGKDNFEASLDAPALSLTKDKFSGDKLTLNAKLDGAMGNLVALLSVPGVEGNAKAFKVGALTLDLDLKQPEQAFKVKLSSPLSGNFEAQQFDFSNLVLAVNASGDKLPNKSVSSEMKGRVQVDAAKQTVQANLAGGLLQSQVKAKVGVNGFAEPAINFDVDVDQFDADLYMPKKTAEASKAAAPEQPLDLSALRKLNLDGSLRIGSLKVANVKTSNVRLNMKARNGQINVAPLSANLYQGSMNGSVSVNAQTTPSITVNQSLNGVNVAALTKDAADFDTLEGKGNVGLNLSMRGDTVSAMKKALNGTMSLNLADGAIKGINIAKKLREAQGMLGKGGASAQTQSADNAEKTDFSELKASFKVNSGVAHNEDLSLKSPLLRVSGNGDIDIGNDRMNYLAKATLAKTLEGQGGKDMVGGITVPVRVSGPFADLKYTLDFGAMVGEAVKEKVKTEVKTKLQDQLKENLKGLFK</sequence>
<name>A0AAN1SY53_9PROT</name>
<protein>
    <submittedName>
        <fullName evidence="3">Cell envelope biogenesis protein AsmA</fullName>
    </submittedName>
</protein>